<proteinExistence type="predicted"/>
<feature type="region of interest" description="Disordered" evidence="1">
    <location>
        <begin position="68"/>
        <end position="97"/>
    </location>
</feature>
<name>A0ABR9S7S8_9BURK</name>
<evidence type="ECO:0000313" key="3">
    <source>
        <dbReference type="Proteomes" id="UP000806285"/>
    </source>
</evidence>
<reference evidence="2 3" key="1">
    <citation type="submission" date="2020-10" db="EMBL/GenBank/DDBJ databases">
        <title>Ramlibacter sp. HM2 16S ribosomal RNA gene Genome sequencing and assembly.</title>
        <authorList>
            <person name="Kang M."/>
        </authorList>
    </citation>
    <scope>NUCLEOTIDE SEQUENCE [LARGE SCALE GENOMIC DNA]</scope>
    <source>
        <strain evidence="2 3">HM2</strain>
    </source>
</reference>
<comment type="caution">
    <text evidence="2">The sequence shown here is derived from an EMBL/GenBank/DDBJ whole genome shotgun (WGS) entry which is preliminary data.</text>
</comment>
<organism evidence="2 3">
    <name type="scientific">Ramlibacter pallidus</name>
    <dbReference type="NCBI Taxonomy" id="2780087"/>
    <lineage>
        <taxon>Bacteria</taxon>
        <taxon>Pseudomonadati</taxon>
        <taxon>Pseudomonadota</taxon>
        <taxon>Betaproteobacteria</taxon>
        <taxon>Burkholderiales</taxon>
        <taxon>Comamonadaceae</taxon>
        <taxon>Ramlibacter</taxon>
    </lineage>
</organism>
<accession>A0ABR9S7S8</accession>
<protein>
    <submittedName>
        <fullName evidence="2">Uncharacterized protein</fullName>
    </submittedName>
</protein>
<dbReference type="Proteomes" id="UP000806285">
    <property type="component" value="Unassembled WGS sequence"/>
</dbReference>
<evidence type="ECO:0000256" key="1">
    <source>
        <dbReference type="SAM" id="MobiDB-lite"/>
    </source>
</evidence>
<dbReference type="EMBL" id="JADDIV010000005">
    <property type="protein sequence ID" value="MBE7369595.1"/>
    <property type="molecule type" value="Genomic_DNA"/>
</dbReference>
<evidence type="ECO:0000313" key="2">
    <source>
        <dbReference type="EMBL" id="MBE7369595.1"/>
    </source>
</evidence>
<gene>
    <name evidence="2" type="ORF">IM787_18675</name>
</gene>
<sequence length="97" mass="10212">MTRSTRLIAVAAVVLAALLALSAYLRSWGGVALVALGAAAFAWYRVQVAKGAEDDAFFGDAGEDTRLTSFQAGSPSEMPVDRGGTRPGPLAREDDRR</sequence>
<dbReference type="RefSeq" id="WP_193678211.1">
    <property type="nucleotide sequence ID" value="NZ_JADDIV010000005.1"/>
</dbReference>
<keyword evidence="3" id="KW-1185">Reference proteome</keyword>